<dbReference type="PANTHER" id="PTHR10434:SF9">
    <property type="entry name" value="PHOSPHOLIPID_GLYCEROL ACYLTRANSFERASE DOMAIN-CONTAINING PROTEIN"/>
    <property type="match status" value="1"/>
</dbReference>
<keyword evidence="3 5" id="KW-0012">Acyltransferase</keyword>
<accession>A0A134B058</accession>
<dbReference type="InterPro" id="IPR002123">
    <property type="entry name" value="Plipid/glycerol_acylTrfase"/>
</dbReference>
<sequence length="181" mass="20567">MRKKIAQSLLRLFGWKVIPHPGKQPEGSVICVAPHTSNYDFPLGLLYSWAAGFHSGFLMKSDWFFFPLGPIFRALGGIPVNRKERTQTVERLQEQLRQKGQIHLAITPEGTRSRGEKWKSGFYHIAVAAGLPIELAVIDYGKKELGIFEVFYPTGDIEQDLATIRSRYDKSQAKYPEQFTP</sequence>
<evidence type="ECO:0000256" key="1">
    <source>
        <dbReference type="ARBA" id="ARBA00005189"/>
    </source>
</evidence>
<dbReference type="AlphaFoldDB" id="A0A134B058"/>
<proteinExistence type="predicted"/>
<keyword evidence="6" id="KW-1185">Reference proteome</keyword>
<keyword evidence="2 5" id="KW-0808">Transferase</keyword>
<dbReference type="SMART" id="SM00563">
    <property type="entry name" value="PlsC"/>
    <property type="match status" value="1"/>
</dbReference>
<dbReference type="STRING" id="322095.HMPREF3185_02116"/>
<dbReference type="PANTHER" id="PTHR10434">
    <property type="entry name" value="1-ACYL-SN-GLYCEROL-3-PHOSPHATE ACYLTRANSFERASE"/>
    <property type="match status" value="1"/>
</dbReference>
<reference evidence="6" key="1">
    <citation type="submission" date="2016-01" db="EMBL/GenBank/DDBJ databases">
        <authorList>
            <person name="Mitreva M."/>
            <person name="Pepin K.H."/>
            <person name="Mihindukulasuriya K.A."/>
            <person name="Fulton R."/>
            <person name="Fronick C."/>
            <person name="O'Laughlin M."/>
            <person name="Miner T."/>
            <person name="Herter B."/>
            <person name="Rosa B.A."/>
            <person name="Cordes M."/>
            <person name="Tomlinson C."/>
            <person name="Wollam A."/>
            <person name="Palsikar V.B."/>
            <person name="Mardis E.R."/>
            <person name="Wilson R.K."/>
        </authorList>
    </citation>
    <scope>NUCLEOTIDE SEQUENCE [LARGE SCALE GENOMIC DNA]</scope>
    <source>
        <strain evidence="6">KA00683</strain>
    </source>
</reference>
<dbReference type="PATRIC" id="fig|322095.3.peg.2087"/>
<dbReference type="CDD" id="cd07988">
    <property type="entry name" value="LPLAT_ABO13168-like"/>
    <property type="match status" value="1"/>
</dbReference>
<protein>
    <submittedName>
        <fullName evidence="5">Acyltransferase</fullName>
    </submittedName>
</protein>
<dbReference type="Pfam" id="PF01553">
    <property type="entry name" value="Acyltransferase"/>
    <property type="match status" value="1"/>
</dbReference>
<evidence type="ECO:0000259" key="4">
    <source>
        <dbReference type="SMART" id="SM00563"/>
    </source>
</evidence>
<organism evidence="5 6">
    <name type="scientific">Porphyromonas somerae</name>
    <dbReference type="NCBI Taxonomy" id="322095"/>
    <lineage>
        <taxon>Bacteria</taxon>
        <taxon>Pseudomonadati</taxon>
        <taxon>Bacteroidota</taxon>
        <taxon>Bacteroidia</taxon>
        <taxon>Bacteroidales</taxon>
        <taxon>Porphyromonadaceae</taxon>
        <taxon>Porphyromonas</taxon>
    </lineage>
</organism>
<dbReference type="Proteomes" id="UP000070224">
    <property type="component" value="Unassembled WGS sequence"/>
</dbReference>
<gene>
    <name evidence="5" type="ORF">HMPREF3185_02116</name>
</gene>
<evidence type="ECO:0000256" key="3">
    <source>
        <dbReference type="ARBA" id="ARBA00023315"/>
    </source>
</evidence>
<evidence type="ECO:0000256" key="2">
    <source>
        <dbReference type="ARBA" id="ARBA00022679"/>
    </source>
</evidence>
<dbReference type="SUPFAM" id="SSF69593">
    <property type="entry name" value="Glycerol-3-phosphate (1)-acyltransferase"/>
    <property type="match status" value="1"/>
</dbReference>
<dbReference type="EMBL" id="LSDK01000141">
    <property type="protein sequence ID" value="KXB73324.1"/>
    <property type="molecule type" value="Genomic_DNA"/>
</dbReference>
<comment type="caution">
    <text evidence="5">The sequence shown here is derived from an EMBL/GenBank/DDBJ whole genome shotgun (WGS) entry which is preliminary data.</text>
</comment>
<evidence type="ECO:0000313" key="6">
    <source>
        <dbReference type="Proteomes" id="UP000070224"/>
    </source>
</evidence>
<dbReference type="RefSeq" id="WP_082713223.1">
    <property type="nucleotide sequence ID" value="NZ_KQ960466.1"/>
</dbReference>
<name>A0A134B058_9PORP</name>
<comment type="pathway">
    <text evidence="1">Lipid metabolism.</text>
</comment>
<dbReference type="GO" id="GO:0006654">
    <property type="term" value="P:phosphatidic acid biosynthetic process"/>
    <property type="evidence" value="ECO:0007669"/>
    <property type="project" value="TreeGrafter"/>
</dbReference>
<dbReference type="OrthoDB" id="9796839at2"/>
<dbReference type="GO" id="GO:0003841">
    <property type="term" value="F:1-acylglycerol-3-phosphate O-acyltransferase activity"/>
    <property type="evidence" value="ECO:0007669"/>
    <property type="project" value="TreeGrafter"/>
</dbReference>
<evidence type="ECO:0000313" key="5">
    <source>
        <dbReference type="EMBL" id="KXB73324.1"/>
    </source>
</evidence>
<feature type="domain" description="Phospholipid/glycerol acyltransferase" evidence="4">
    <location>
        <begin position="29"/>
        <end position="141"/>
    </location>
</feature>